<evidence type="ECO:0000313" key="3">
    <source>
        <dbReference type="Proteomes" id="UP001447188"/>
    </source>
</evidence>
<proteinExistence type="predicted"/>
<dbReference type="EMBL" id="JBBBZM010000070">
    <property type="protein sequence ID" value="KAL0635401.1"/>
    <property type="molecule type" value="Genomic_DNA"/>
</dbReference>
<keyword evidence="1" id="KW-0472">Membrane</keyword>
<evidence type="ECO:0000256" key="1">
    <source>
        <dbReference type="SAM" id="Phobius"/>
    </source>
</evidence>
<comment type="caution">
    <text evidence="2">The sequence shown here is derived from an EMBL/GenBank/DDBJ whole genome shotgun (WGS) entry which is preliminary data.</text>
</comment>
<feature type="transmembrane region" description="Helical" evidence="1">
    <location>
        <begin position="117"/>
        <end position="136"/>
    </location>
</feature>
<name>A0ABR3GHQ4_9PEZI</name>
<accession>A0ABR3GHQ4</accession>
<keyword evidence="3" id="KW-1185">Reference proteome</keyword>
<evidence type="ECO:0000313" key="2">
    <source>
        <dbReference type="EMBL" id="KAL0635401.1"/>
    </source>
</evidence>
<organism evidence="2 3">
    <name type="scientific">Discina gigas</name>
    <dbReference type="NCBI Taxonomy" id="1032678"/>
    <lineage>
        <taxon>Eukaryota</taxon>
        <taxon>Fungi</taxon>
        <taxon>Dikarya</taxon>
        <taxon>Ascomycota</taxon>
        <taxon>Pezizomycotina</taxon>
        <taxon>Pezizomycetes</taxon>
        <taxon>Pezizales</taxon>
        <taxon>Discinaceae</taxon>
        <taxon>Discina</taxon>
    </lineage>
</organism>
<protein>
    <submittedName>
        <fullName evidence="2">Uncharacterized protein</fullName>
    </submittedName>
</protein>
<sequence>MAHIPLPPVAHVHGDDIKTIRISSCLYAYEYKGFLCFTCPDTTLFSELKRAIKADSTWWAPAENLTIACRQGSLIGDSFMWSNASEMEILQTRLINEVQFDREMLLAVHRTLLNWRFGLFVLLDIVIVVVLMGVWLGKGHEGDGGHVPQCW</sequence>
<keyword evidence="1" id="KW-0812">Transmembrane</keyword>
<reference evidence="2 3" key="1">
    <citation type="submission" date="2024-02" db="EMBL/GenBank/DDBJ databases">
        <title>Discinaceae phylogenomics.</title>
        <authorList>
            <person name="Dirks A.C."/>
            <person name="James T.Y."/>
        </authorList>
    </citation>
    <scope>NUCLEOTIDE SEQUENCE [LARGE SCALE GENOMIC DNA]</scope>
    <source>
        <strain evidence="2 3">ACD0624</strain>
    </source>
</reference>
<dbReference type="Proteomes" id="UP001447188">
    <property type="component" value="Unassembled WGS sequence"/>
</dbReference>
<keyword evidence="1" id="KW-1133">Transmembrane helix</keyword>
<gene>
    <name evidence="2" type="ORF">Q9L58_005609</name>
</gene>